<dbReference type="GO" id="GO:0046872">
    <property type="term" value="F:metal ion binding"/>
    <property type="evidence" value="ECO:0007669"/>
    <property type="project" value="UniProtKB-KW"/>
</dbReference>
<dbReference type="AlphaFoldDB" id="A0A087V1X8"/>
<dbReference type="PANTHER" id="PTHR12461:SF106">
    <property type="entry name" value="BIFUNCTIONAL PEPTIDASE AND ARGINYL-HYDROXYLASE JMJD5"/>
    <property type="match status" value="1"/>
</dbReference>
<dbReference type="InterPro" id="IPR041667">
    <property type="entry name" value="Cupin_8"/>
</dbReference>
<reference evidence="8 9" key="1">
    <citation type="submission" date="2013-11" db="EMBL/GenBank/DDBJ databases">
        <title>Genome sequencing of Stegodyphus mimosarum.</title>
        <authorList>
            <person name="Bechsgaard J."/>
        </authorList>
    </citation>
    <scope>NUCLEOTIDE SEQUENCE [LARGE SCALE GENOMIC DNA]</scope>
</reference>
<dbReference type="Pfam" id="PF13621">
    <property type="entry name" value="Cupin_8"/>
    <property type="match status" value="1"/>
</dbReference>
<keyword evidence="6" id="KW-0539">Nucleus</keyword>
<evidence type="ECO:0000256" key="6">
    <source>
        <dbReference type="ARBA" id="ARBA00023242"/>
    </source>
</evidence>
<feature type="domain" description="Cupin-like" evidence="7">
    <location>
        <begin position="17"/>
        <end position="149"/>
    </location>
</feature>
<keyword evidence="8" id="KW-0808">Transferase</keyword>
<evidence type="ECO:0000256" key="5">
    <source>
        <dbReference type="ARBA" id="ARBA00023004"/>
    </source>
</evidence>
<evidence type="ECO:0000256" key="2">
    <source>
        <dbReference type="ARBA" id="ARBA00004123"/>
    </source>
</evidence>
<evidence type="ECO:0000313" key="9">
    <source>
        <dbReference type="Proteomes" id="UP000054359"/>
    </source>
</evidence>
<sequence>MKLIHNISRKNSISHDEFYKLFVAKEEPVLLLDVIKDWPAFGTNRWSVEYILNKAGYRTVPIEIGSKYTDDNWTQKLMTVEDFVDNYIWNESCQKEIGYLAQHNIFDQIPELFDDIAIPTYITTTEVDISIYFGPGGTISPLHFDPKHN</sequence>
<accession>A0A087V1X8</accession>
<comment type="cofactor">
    <cofactor evidence="1">
        <name>Fe(2+)</name>
        <dbReference type="ChEBI" id="CHEBI:29033"/>
    </cofactor>
</comment>
<organism evidence="8 9">
    <name type="scientific">Stegodyphus mimosarum</name>
    <name type="common">African social velvet spider</name>
    <dbReference type="NCBI Taxonomy" id="407821"/>
    <lineage>
        <taxon>Eukaryota</taxon>
        <taxon>Metazoa</taxon>
        <taxon>Ecdysozoa</taxon>
        <taxon>Arthropoda</taxon>
        <taxon>Chelicerata</taxon>
        <taxon>Arachnida</taxon>
        <taxon>Araneae</taxon>
        <taxon>Araneomorphae</taxon>
        <taxon>Entelegynae</taxon>
        <taxon>Eresoidea</taxon>
        <taxon>Eresidae</taxon>
        <taxon>Stegodyphus</taxon>
    </lineage>
</organism>
<keyword evidence="3" id="KW-0479">Metal-binding</keyword>
<dbReference type="GO" id="GO:0032259">
    <property type="term" value="P:methylation"/>
    <property type="evidence" value="ECO:0007669"/>
    <property type="project" value="UniProtKB-KW"/>
</dbReference>
<dbReference type="GO" id="GO:0005634">
    <property type="term" value="C:nucleus"/>
    <property type="evidence" value="ECO:0007669"/>
    <property type="project" value="UniProtKB-SubCell"/>
</dbReference>
<keyword evidence="8" id="KW-0489">Methyltransferase</keyword>
<evidence type="ECO:0000313" key="8">
    <source>
        <dbReference type="EMBL" id="KFM83617.1"/>
    </source>
</evidence>
<dbReference type="GO" id="GO:0008168">
    <property type="term" value="F:methyltransferase activity"/>
    <property type="evidence" value="ECO:0007669"/>
    <property type="project" value="UniProtKB-KW"/>
</dbReference>
<keyword evidence="4" id="KW-0560">Oxidoreductase</keyword>
<dbReference type="STRING" id="407821.A0A087V1X8"/>
<proteinExistence type="predicted"/>
<evidence type="ECO:0000256" key="1">
    <source>
        <dbReference type="ARBA" id="ARBA00001954"/>
    </source>
</evidence>
<dbReference type="GO" id="GO:0051864">
    <property type="term" value="F:histone H3K36 demethylase activity"/>
    <property type="evidence" value="ECO:0007669"/>
    <property type="project" value="TreeGrafter"/>
</dbReference>
<keyword evidence="5" id="KW-0408">Iron</keyword>
<evidence type="ECO:0000259" key="7">
    <source>
        <dbReference type="Pfam" id="PF13621"/>
    </source>
</evidence>
<dbReference type="EMBL" id="KL868958">
    <property type="protein sequence ID" value="KFM83617.1"/>
    <property type="molecule type" value="Genomic_DNA"/>
</dbReference>
<dbReference type="Proteomes" id="UP000054359">
    <property type="component" value="Unassembled WGS sequence"/>
</dbReference>
<keyword evidence="9" id="KW-1185">Reference proteome</keyword>
<protein>
    <submittedName>
        <fullName evidence="8">Lysine-specific demethylase 8</fullName>
    </submittedName>
</protein>
<dbReference type="SUPFAM" id="SSF51197">
    <property type="entry name" value="Clavaminate synthase-like"/>
    <property type="match status" value="1"/>
</dbReference>
<gene>
    <name evidence="8" type="ORF">X975_08995</name>
</gene>
<dbReference type="Gene3D" id="2.60.120.650">
    <property type="entry name" value="Cupin"/>
    <property type="match status" value="1"/>
</dbReference>
<dbReference type="PANTHER" id="PTHR12461">
    <property type="entry name" value="HYPOXIA-INDUCIBLE FACTOR 1 ALPHA INHIBITOR-RELATED"/>
    <property type="match status" value="1"/>
</dbReference>
<comment type="subcellular location">
    <subcellularLocation>
        <location evidence="2">Nucleus</location>
    </subcellularLocation>
</comment>
<evidence type="ECO:0000256" key="4">
    <source>
        <dbReference type="ARBA" id="ARBA00023002"/>
    </source>
</evidence>
<evidence type="ECO:0000256" key="3">
    <source>
        <dbReference type="ARBA" id="ARBA00022723"/>
    </source>
</evidence>
<feature type="non-terminal residue" evidence="8">
    <location>
        <position position="149"/>
    </location>
</feature>
<dbReference type="OrthoDB" id="47172at2759"/>
<name>A0A087V1X8_STEMI</name>